<dbReference type="RefSeq" id="XP_024340430.1">
    <property type="nucleotide sequence ID" value="XM_024477570.1"/>
</dbReference>
<keyword evidence="3" id="KW-1185">Reference proteome</keyword>
<dbReference type="EMBL" id="KZ110595">
    <property type="protein sequence ID" value="OSX63636.1"/>
    <property type="molecule type" value="Genomic_DNA"/>
</dbReference>
<dbReference type="Proteomes" id="UP000194127">
    <property type="component" value="Unassembled WGS sequence"/>
</dbReference>
<proteinExistence type="predicted"/>
<evidence type="ECO:0000313" key="2">
    <source>
        <dbReference type="EMBL" id="OSX63636.1"/>
    </source>
</evidence>
<gene>
    <name evidence="2" type="ORF">POSPLADRAFT_1039606</name>
</gene>
<name>A0A1X6N577_9APHY</name>
<dbReference type="GeneID" id="36322520"/>
<evidence type="ECO:0000256" key="1">
    <source>
        <dbReference type="SAM" id="MobiDB-lite"/>
    </source>
</evidence>
<accession>A0A1X6N577</accession>
<sequence>MQSSDHAETCGFPRPCGGPRSLRDSARILVYTGAPFVDRPITDGVWNHSSLNCVRRGSTIERTLK</sequence>
<feature type="region of interest" description="Disordered" evidence="1">
    <location>
        <begin position="1"/>
        <end position="21"/>
    </location>
</feature>
<evidence type="ECO:0000313" key="3">
    <source>
        <dbReference type="Proteomes" id="UP000194127"/>
    </source>
</evidence>
<protein>
    <submittedName>
        <fullName evidence="2">Uncharacterized protein</fullName>
    </submittedName>
</protein>
<dbReference type="AlphaFoldDB" id="A0A1X6N577"/>
<organism evidence="2 3">
    <name type="scientific">Postia placenta MAD-698-R-SB12</name>
    <dbReference type="NCBI Taxonomy" id="670580"/>
    <lineage>
        <taxon>Eukaryota</taxon>
        <taxon>Fungi</taxon>
        <taxon>Dikarya</taxon>
        <taxon>Basidiomycota</taxon>
        <taxon>Agaricomycotina</taxon>
        <taxon>Agaricomycetes</taxon>
        <taxon>Polyporales</taxon>
        <taxon>Adustoporiaceae</taxon>
        <taxon>Rhodonia</taxon>
    </lineage>
</organism>
<reference evidence="2 3" key="1">
    <citation type="submission" date="2017-04" db="EMBL/GenBank/DDBJ databases">
        <title>Genome Sequence of the Model Brown-Rot Fungus Postia placenta SB12.</title>
        <authorList>
            <consortium name="DOE Joint Genome Institute"/>
            <person name="Gaskell J."/>
            <person name="Kersten P."/>
            <person name="Larrondo L.F."/>
            <person name="Canessa P."/>
            <person name="Martinez D."/>
            <person name="Hibbett D."/>
            <person name="Schmoll M."/>
            <person name="Kubicek C.P."/>
            <person name="Martinez A.T."/>
            <person name="Yadav J."/>
            <person name="Master E."/>
            <person name="Magnuson J.K."/>
            <person name="James T."/>
            <person name="Yaver D."/>
            <person name="Berka R."/>
            <person name="Labutti K."/>
            <person name="Lipzen A."/>
            <person name="Aerts A."/>
            <person name="Barry K."/>
            <person name="Henrissat B."/>
            <person name="Blanchette R."/>
            <person name="Grigoriev I."/>
            <person name="Cullen D."/>
        </authorList>
    </citation>
    <scope>NUCLEOTIDE SEQUENCE [LARGE SCALE GENOMIC DNA]</scope>
    <source>
        <strain evidence="2 3">MAD-698-R-SB12</strain>
    </source>
</reference>